<name>A0ACC1AH64_9ROSI</name>
<evidence type="ECO:0000313" key="1">
    <source>
        <dbReference type="EMBL" id="KAJ0085725.1"/>
    </source>
</evidence>
<evidence type="ECO:0000313" key="2">
    <source>
        <dbReference type="Proteomes" id="UP001164250"/>
    </source>
</evidence>
<keyword evidence="2" id="KW-1185">Reference proteome</keyword>
<comment type="caution">
    <text evidence="1">The sequence shown here is derived from an EMBL/GenBank/DDBJ whole genome shotgun (WGS) entry which is preliminary data.</text>
</comment>
<proteinExistence type="predicted"/>
<organism evidence="1 2">
    <name type="scientific">Pistacia atlantica</name>
    <dbReference type="NCBI Taxonomy" id="434234"/>
    <lineage>
        <taxon>Eukaryota</taxon>
        <taxon>Viridiplantae</taxon>
        <taxon>Streptophyta</taxon>
        <taxon>Embryophyta</taxon>
        <taxon>Tracheophyta</taxon>
        <taxon>Spermatophyta</taxon>
        <taxon>Magnoliopsida</taxon>
        <taxon>eudicotyledons</taxon>
        <taxon>Gunneridae</taxon>
        <taxon>Pentapetalae</taxon>
        <taxon>rosids</taxon>
        <taxon>malvids</taxon>
        <taxon>Sapindales</taxon>
        <taxon>Anacardiaceae</taxon>
        <taxon>Pistacia</taxon>
    </lineage>
</organism>
<protein>
    <submittedName>
        <fullName evidence="1">Uncharacterized protein</fullName>
    </submittedName>
</protein>
<accession>A0ACC1AH64</accession>
<dbReference type="EMBL" id="CM047906">
    <property type="protein sequence ID" value="KAJ0085725.1"/>
    <property type="molecule type" value="Genomic_DNA"/>
</dbReference>
<sequence>MVKDVVELARALANTKGVHRVDLLTRQIASPEVDSSYGEPIETLSCPVDGSSNCGAYIIRIPYGARDK</sequence>
<dbReference type="Proteomes" id="UP001164250">
    <property type="component" value="Chromosome 10"/>
</dbReference>
<gene>
    <name evidence="1" type="ORF">Patl1_06889</name>
</gene>
<reference evidence="2" key="1">
    <citation type="journal article" date="2023" name="G3 (Bethesda)">
        <title>Genome assembly and association tests identify interacting loci associated with vigor, precocity, and sex in interspecific pistachio rootstocks.</title>
        <authorList>
            <person name="Palmer W."/>
            <person name="Jacygrad E."/>
            <person name="Sagayaradj S."/>
            <person name="Cavanaugh K."/>
            <person name="Han R."/>
            <person name="Bertier L."/>
            <person name="Beede B."/>
            <person name="Kafkas S."/>
            <person name="Golino D."/>
            <person name="Preece J."/>
            <person name="Michelmore R."/>
        </authorList>
    </citation>
    <scope>NUCLEOTIDE SEQUENCE [LARGE SCALE GENOMIC DNA]</scope>
</reference>